<accession>A0A3M3YU57</accession>
<sequence>MKHLLFSLVRERCIIQQLLMFSLMRCLQFGELLCKLAGCHTAVDPEANTQK</sequence>
<dbReference type="AlphaFoldDB" id="A0A3M3YU57"/>
<evidence type="ECO:0000313" key="1">
    <source>
        <dbReference type="EMBL" id="RMO85761.1"/>
    </source>
</evidence>
<name>A0A3M3YU57_9PSED</name>
<dbReference type="EMBL" id="RBQC01000106">
    <property type="protein sequence ID" value="RMO85761.1"/>
    <property type="molecule type" value="Genomic_DNA"/>
</dbReference>
<evidence type="ECO:0000313" key="2">
    <source>
        <dbReference type="Proteomes" id="UP000268056"/>
    </source>
</evidence>
<dbReference type="Proteomes" id="UP000268056">
    <property type="component" value="Unassembled WGS sequence"/>
</dbReference>
<organism evidence="1 2">
    <name type="scientific">Pseudomonas syringae pv. tagetis</name>
    <dbReference type="NCBI Taxonomy" id="129140"/>
    <lineage>
        <taxon>Bacteria</taxon>
        <taxon>Pseudomonadati</taxon>
        <taxon>Pseudomonadota</taxon>
        <taxon>Gammaproteobacteria</taxon>
        <taxon>Pseudomonadales</taxon>
        <taxon>Pseudomonadaceae</taxon>
        <taxon>Pseudomonas</taxon>
    </lineage>
</organism>
<proteinExistence type="predicted"/>
<gene>
    <name evidence="1" type="ORF">ALQ32_102271</name>
</gene>
<reference evidence="1 2" key="1">
    <citation type="submission" date="2018-08" db="EMBL/GenBank/DDBJ databases">
        <title>Recombination of ecologically and evolutionarily significant loci maintains genetic cohesion in the Pseudomonas syringae species complex.</title>
        <authorList>
            <person name="Dillon M."/>
            <person name="Thakur S."/>
            <person name="Almeida R.N.D."/>
            <person name="Weir B.S."/>
            <person name="Guttman D.S."/>
        </authorList>
    </citation>
    <scope>NUCLEOTIDE SEQUENCE [LARGE SCALE GENOMIC DNA]</scope>
    <source>
        <strain evidence="1 2">ICMP 4092</strain>
    </source>
</reference>
<comment type="caution">
    <text evidence="1">The sequence shown here is derived from an EMBL/GenBank/DDBJ whole genome shotgun (WGS) entry which is preliminary data.</text>
</comment>
<protein>
    <submittedName>
        <fullName evidence="1">Uncharacterized protein</fullName>
    </submittedName>
</protein>